<dbReference type="GO" id="GO:0005524">
    <property type="term" value="F:ATP binding"/>
    <property type="evidence" value="ECO:0007669"/>
    <property type="project" value="UniProtKB-KW"/>
</dbReference>
<reference evidence="9 10" key="1">
    <citation type="submission" date="2018-12" db="EMBL/GenBank/DDBJ databases">
        <title>Complete genome sequence of Haloplanus rallus MBLA0036.</title>
        <authorList>
            <person name="Nam Y.-d."/>
            <person name="Kang J."/>
            <person name="Chung W.-H."/>
            <person name="Park Y.S."/>
        </authorList>
    </citation>
    <scope>NUCLEOTIDE SEQUENCE [LARGE SCALE GENOMIC DNA]</scope>
    <source>
        <strain evidence="9 10">MBLA0036</strain>
    </source>
</reference>
<organism evidence="9 10">
    <name type="scientific">Haloplanus rallus</name>
    <dbReference type="NCBI Taxonomy" id="1816183"/>
    <lineage>
        <taxon>Archaea</taxon>
        <taxon>Methanobacteriati</taxon>
        <taxon>Methanobacteriota</taxon>
        <taxon>Stenosarchaea group</taxon>
        <taxon>Halobacteria</taxon>
        <taxon>Halobacteriales</taxon>
        <taxon>Haloferacaceae</taxon>
        <taxon>Haloplanus</taxon>
    </lineage>
</organism>
<evidence type="ECO:0000256" key="4">
    <source>
        <dbReference type="ARBA" id="ARBA00022741"/>
    </source>
</evidence>
<keyword evidence="6" id="KW-0067">ATP-binding</keyword>
<protein>
    <recommendedName>
        <fullName evidence="2">non-specific serine/threonine protein kinase</fullName>
        <ecNumber evidence="2">2.7.11.1</ecNumber>
    </recommendedName>
</protein>
<dbReference type="AlphaFoldDB" id="A0A6B9FH82"/>
<dbReference type="GO" id="GO:0004674">
    <property type="term" value="F:protein serine/threonine kinase activity"/>
    <property type="evidence" value="ECO:0007669"/>
    <property type="project" value="UniProtKB-EC"/>
</dbReference>
<evidence type="ECO:0000259" key="8">
    <source>
        <dbReference type="PROSITE" id="PS50011"/>
    </source>
</evidence>
<evidence type="ECO:0000256" key="7">
    <source>
        <dbReference type="SAM" id="MobiDB-lite"/>
    </source>
</evidence>
<dbReference type="InterPro" id="IPR000719">
    <property type="entry name" value="Prot_kinase_dom"/>
</dbReference>
<accession>A0A6B9FH82</accession>
<evidence type="ECO:0000256" key="5">
    <source>
        <dbReference type="ARBA" id="ARBA00022777"/>
    </source>
</evidence>
<evidence type="ECO:0000256" key="6">
    <source>
        <dbReference type="ARBA" id="ARBA00022840"/>
    </source>
</evidence>
<dbReference type="SMART" id="SM00220">
    <property type="entry name" value="S_TKc"/>
    <property type="match status" value="1"/>
</dbReference>
<dbReference type="Proteomes" id="UP000428325">
    <property type="component" value="Chromosome"/>
</dbReference>
<dbReference type="InterPro" id="IPR017441">
    <property type="entry name" value="Protein_kinase_ATP_BS"/>
</dbReference>
<dbReference type="CDD" id="cd14014">
    <property type="entry name" value="STKc_PknB_like"/>
    <property type="match status" value="1"/>
</dbReference>
<dbReference type="PROSITE" id="PS00107">
    <property type="entry name" value="PROTEIN_KINASE_ATP"/>
    <property type="match status" value="1"/>
</dbReference>
<evidence type="ECO:0000256" key="3">
    <source>
        <dbReference type="ARBA" id="ARBA00022679"/>
    </source>
</evidence>
<sequence>MAPTPDARATADERIEELDAMVSEAPANDTPSVAKTPGYAATLEALPEQVRGHVEDGVGRDERFVSAVETLGTLRANTWLVLTTDRLVEVDDNLYDTTESTEDDPARVAFEWSDDDLPRVRVASDDGTVSTFDLRAAPDQFFRDLIRTRPELSVDPPESVDATDPSSVSDDTEAPRDRSGAALTDARTAANDGAVDDALDRRAATRLCARLDRAERRLEEIRDDIETESVPTLRTRLDDATESVDAVAKTAENMDDDRLRTRVPALRSRANSCRDAIDLRASVDDVRRRVDDALDRVADDPAQAREQLVAIEDDLETIARRVDATGIERFDTTVGTLRDRCRTGIDRATELLRNRPPETIPTVANVDIDYAALERQDFLGKGGNADVYLVRTTGTDRTHELAVKELRMVGTLHTGTVERLMEEAETWDKLDDHDHIVGVVDYDADPLPWIAMEYMDAGDLADRAGELEFDQTLWTAIGVTKGVRHAHRHGIAHLDLKPKNVLFRSVEDGWDVPKVADWGLSKQLLEHSKSLEGLSPQYAAPEQFDESYGSTDDITDVYQLGAVFYELFTGRPPFEGPPTKVMRRVLDEEPTPPSDVASVPSALDDVLLTALEKRKHDRYESALLLRNELRDLRES</sequence>
<feature type="region of interest" description="Disordered" evidence="7">
    <location>
        <begin position="148"/>
        <end position="188"/>
    </location>
</feature>
<evidence type="ECO:0000313" key="9">
    <source>
        <dbReference type="EMBL" id="QGX96739.1"/>
    </source>
</evidence>
<evidence type="ECO:0000313" key="10">
    <source>
        <dbReference type="Proteomes" id="UP000428325"/>
    </source>
</evidence>
<dbReference type="KEGG" id="hra:EI982_18205"/>
<dbReference type="PANTHER" id="PTHR43671:SF13">
    <property type="entry name" value="SERINE_THREONINE-PROTEIN KINASE NEK2"/>
    <property type="match status" value="1"/>
</dbReference>
<dbReference type="SUPFAM" id="SSF56112">
    <property type="entry name" value="Protein kinase-like (PK-like)"/>
    <property type="match status" value="1"/>
</dbReference>
<name>A0A6B9FH82_9EURY</name>
<keyword evidence="4" id="KW-0547">Nucleotide-binding</keyword>
<gene>
    <name evidence="9" type="ORF">EI982_18205</name>
</gene>
<dbReference type="PROSITE" id="PS50011">
    <property type="entry name" value="PROTEIN_KINASE_DOM"/>
    <property type="match status" value="1"/>
</dbReference>
<dbReference type="Gene3D" id="1.10.510.10">
    <property type="entry name" value="Transferase(Phosphotransferase) domain 1"/>
    <property type="match status" value="1"/>
</dbReference>
<dbReference type="InterPro" id="IPR008271">
    <property type="entry name" value="Ser/Thr_kinase_AS"/>
</dbReference>
<evidence type="ECO:0000256" key="1">
    <source>
        <dbReference type="ARBA" id="ARBA00010886"/>
    </source>
</evidence>
<dbReference type="InterPro" id="IPR050660">
    <property type="entry name" value="NEK_Ser/Thr_kinase"/>
</dbReference>
<proteinExistence type="inferred from homology"/>
<dbReference type="PROSITE" id="PS00108">
    <property type="entry name" value="PROTEIN_KINASE_ST"/>
    <property type="match status" value="1"/>
</dbReference>
<dbReference type="PANTHER" id="PTHR43671">
    <property type="entry name" value="SERINE/THREONINE-PROTEIN KINASE NEK"/>
    <property type="match status" value="1"/>
</dbReference>
<dbReference type="Pfam" id="PF00069">
    <property type="entry name" value="Pkinase"/>
    <property type="match status" value="1"/>
</dbReference>
<evidence type="ECO:0000256" key="2">
    <source>
        <dbReference type="ARBA" id="ARBA00012513"/>
    </source>
</evidence>
<feature type="domain" description="Protein kinase" evidence="8">
    <location>
        <begin position="373"/>
        <end position="630"/>
    </location>
</feature>
<comment type="similarity">
    <text evidence="1">Belongs to the protein kinase superfamily. NEK Ser/Thr protein kinase family. NIMA subfamily.</text>
</comment>
<dbReference type="Gene3D" id="3.30.200.20">
    <property type="entry name" value="Phosphorylase Kinase, domain 1"/>
    <property type="match status" value="1"/>
</dbReference>
<dbReference type="EC" id="2.7.11.1" evidence="2"/>
<keyword evidence="3" id="KW-0808">Transferase</keyword>
<keyword evidence="10" id="KW-1185">Reference proteome</keyword>
<keyword evidence="5" id="KW-0418">Kinase</keyword>
<dbReference type="EMBL" id="CP034345">
    <property type="protein sequence ID" value="QGX96739.1"/>
    <property type="molecule type" value="Genomic_DNA"/>
</dbReference>
<dbReference type="InterPro" id="IPR011009">
    <property type="entry name" value="Kinase-like_dom_sf"/>
</dbReference>